<evidence type="ECO:0000313" key="2">
    <source>
        <dbReference type="Proteomes" id="UP001431783"/>
    </source>
</evidence>
<keyword evidence="2" id="KW-1185">Reference proteome</keyword>
<comment type="caution">
    <text evidence="1">The sequence shown here is derived from an EMBL/GenBank/DDBJ whole genome shotgun (WGS) entry which is preliminary data.</text>
</comment>
<name>A0AAW1TKL5_9CUCU</name>
<organism evidence="1 2">
    <name type="scientific">Henosepilachna vigintioctopunctata</name>
    <dbReference type="NCBI Taxonomy" id="420089"/>
    <lineage>
        <taxon>Eukaryota</taxon>
        <taxon>Metazoa</taxon>
        <taxon>Ecdysozoa</taxon>
        <taxon>Arthropoda</taxon>
        <taxon>Hexapoda</taxon>
        <taxon>Insecta</taxon>
        <taxon>Pterygota</taxon>
        <taxon>Neoptera</taxon>
        <taxon>Endopterygota</taxon>
        <taxon>Coleoptera</taxon>
        <taxon>Polyphaga</taxon>
        <taxon>Cucujiformia</taxon>
        <taxon>Coccinelloidea</taxon>
        <taxon>Coccinellidae</taxon>
        <taxon>Epilachninae</taxon>
        <taxon>Epilachnini</taxon>
        <taxon>Henosepilachna</taxon>
    </lineage>
</organism>
<dbReference type="EMBL" id="JARQZJ010000003">
    <property type="protein sequence ID" value="KAK9870625.1"/>
    <property type="molecule type" value="Genomic_DNA"/>
</dbReference>
<evidence type="ECO:0000313" key="1">
    <source>
        <dbReference type="EMBL" id="KAK9870625.1"/>
    </source>
</evidence>
<gene>
    <name evidence="1" type="ORF">WA026_008187</name>
</gene>
<dbReference type="AlphaFoldDB" id="A0AAW1TKL5"/>
<accession>A0AAW1TKL5</accession>
<protein>
    <submittedName>
        <fullName evidence="1">Uncharacterized protein</fullName>
    </submittedName>
</protein>
<sequence>MDPTRGLIAIWAPGNSSIMEMRTAEFSYAGVSWISTLYTILVLRWLQEMWDGIEVAIRNLKPLKSIFSKLEDKDDLFLL</sequence>
<proteinExistence type="predicted"/>
<reference evidence="1 2" key="1">
    <citation type="submission" date="2023-03" db="EMBL/GenBank/DDBJ databases">
        <title>Genome insight into feeding habits of ladybird beetles.</title>
        <authorList>
            <person name="Li H.-S."/>
            <person name="Huang Y.-H."/>
            <person name="Pang H."/>
        </authorList>
    </citation>
    <scope>NUCLEOTIDE SEQUENCE [LARGE SCALE GENOMIC DNA]</scope>
    <source>
        <strain evidence="1">SYSU_2023b</strain>
        <tissue evidence="1">Whole body</tissue>
    </source>
</reference>
<dbReference type="Proteomes" id="UP001431783">
    <property type="component" value="Unassembled WGS sequence"/>
</dbReference>